<feature type="compositionally biased region" description="Basic and acidic residues" evidence="1">
    <location>
        <begin position="30"/>
        <end position="56"/>
    </location>
</feature>
<keyword evidence="3" id="KW-1185">Reference proteome</keyword>
<feature type="non-terminal residue" evidence="2">
    <location>
        <position position="56"/>
    </location>
</feature>
<gene>
    <name evidence="2" type="ORF">P7K49_026192</name>
</gene>
<name>A0ABQ9UCX0_SAGOE</name>
<sequence length="56" mass="6339">MAVERILRFSGEEDVDKSTEVQGYPPTCEPPKHREGSIWSERKETLRAGEDASPHV</sequence>
<evidence type="ECO:0000256" key="1">
    <source>
        <dbReference type="SAM" id="MobiDB-lite"/>
    </source>
</evidence>
<reference evidence="2 3" key="1">
    <citation type="submission" date="2023-05" db="EMBL/GenBank/DDBJ databases">
        <title>B98-5 Cell Line De Novo Hybrid Assembly: An Optical Mapping Approach.</title>
        <authorList>
            <person name="Kananen K."/>
            <person name="Auerbach J.A."/>
            <person name="Kautto E."/>
            <person name="Blachly J.S."/>
        </authorList>
    </citation>
    <scope>NUCLEOTIDE SEQUENCE [LARGE SCALE GENOMIC DNA]</scope>
    <source>
        <strain evidence="2">B95-8</strain>
        <tissue evidence="2">Cell line</tissue>
    </source>
</reference>
<protein>
    <submittedName>
        <fullName evidence="2">Uncharacterized protein</fullName>
    </submittedName>
</protein>
<dbReference type="EMBL" id="JASSZA010000013">
    <property type="protein sequence ID" value="KAK2094776.1"/>
    <property type="molecule type" value="Genomic_DNA"/>
</dbReference>
<feature type="region of interest" description="Disordered" evidence="1">
    <location>
        <begin position="1"/>
        <end position="56"/>
    </location>
</feature>
<evidence type="ECO:0000313" key="2">
    <source>
        <dbReference type="EMBL" id="KAK2094776.1"/>
    </source>
</evidence>
<feature type="compositionally biased region" description="Basic and acidic residues" evidence="1">
    <location>
        <begin position="1"/>
        <end position="19"/>
    </location>
</feature>
<comment type="caution">
    <text evidence="2">The sequence shown here is derived from an EMBL/GenBank/DDBJ whole genome shotgun (WGS) entry which is preliminary data.</text>
</comment>
<dbReference type="Proteomes" id="UP001266305">
    <property type="component" value="Unassembled WGS sequence"/>
</dbReference>
<accession>A0ABQ9UCX0</accession>
<organism evidence="2 3">
    <name type="scientific">Saguinus oedipus</name>
    <name type="common">Cotton-top tamarin</name>
    <name type="synonym">Oedipomidas oedipus</name>
    <dbReference type="NCBI Taxonomy" id="9490"/>
    <lineage>
        <taxon>Eukaryota</taxon>
        <taxon>Metazoa</taxon>
        <taxon>Chordata</taxon>
        <taxon>Craniata</taxon>
        <taxon>Vertebrata</taxon>
        <taxon>Euteleostomi</taxon>
        <taxon>Mammalia</taxon>
        <taxon>Eutheria</taxon>
        <taxon>Euarchontoglires</taxon>
        <taxon>Primates</taxon>
        <taxon>Haplorrhini</taxon>
        <taxon>Platyrrhini</taxon>
        <taxon>Cebidae</taxon>
        <taxon>Callitrichinae</taxon>
        <taxon>Saguinus</taxon>
    </lineage>
</organism>
<evidence type="ECO:0000313" key="3">
    <source>
        <dbReference type="Proteomes" id="UP001266305"/>
    </source>
</evidence>
<proteinExistence type="predicted"/>